<dbReference type="Gene3D" id="3.90.550.10">
    <property type="entry name" value="Spore Coat Polysaccharide Biosynthesis Protein SpsA, Chain A"/>
    <property type="match status" value="1"/>
</dbReference>
<dbReference type="InterPro" id="IPR029044">
    <property type="entry name" value="Nucleotide-diphossugar_trans"/>
</dbReference>
<evidence type="ECO:0000259" key="1">
    <source>
        <dbReference type="Pfam" id="PF00535"/>
    </source>
</evidence>
<organism evidence="2 3">
    <name type="scientific">Mucilaginibacter achroorhodeus</name>
    <dbReference type="NCBI Taxonomy" id="2599294"/>
    <lineage>
        <taxon>Bacteria</taxon>
        <taxon>Pseudomonadati</taxon>
        <taxon>Bacteroidota</taxon>
        <taxon>Sphingobacteriia</taxon>
        <taxon>Sphingobacteriales</taxon>
        <taxon>Sphingobacteriaceae</taxon>
        <taxon>Mucilaginibacter</taxon>
    </lineage>
</organism>
<feature type="domain" description="Glycosyltransferase 2-like" evidence="1">
    <location>
        <begin position="18"/>
        <end position="146"/>
    </location>
</feature>
<dbReference type="Pfam" id="PF00535">
    <property type="entry name" value="Glycos_transf_2"/>
    <property type="match status" value="1"/>
</dbReference>
<evidence type="ECO:0000313" key="2">
    <source>
        <dbReference type="EMBL" id="TWR25384.1"/>
    </source>
</evidence>
<dbReference type="OrthoDB" id="597270at2"/>
<comment type="caution">
    <text evidence="2">The sequence shown here is derived from an EMBL/GenBank/DDBJ whole genome shotgun (WGS) entry which is preliminary data.</text>
</comment>
<evidence type="ECO:0000313" key="3">
    <source>
        <dbReference type="Proteomes" id="UP000318010"/>
    </source>
</evidence>
<dbReference type="EMBL" id="VOEI01000004">
    <property type="protein sequence ID" value="TWR25384.1"/>
    <property type="molecule type" value="Genomic_DNA"/>
</dbReference>
<dbReference type="InterPro" id="IPR001173">
    <property type="entry name" value="Glyco_trans_2-like"/>
</dbReference>
<proteinExistence type="predicted"/>
<dbReference type="InterPro" id="IPR050834">
    <property type="entry name" value="Glycosyltransf_2"/>
</dbReference>
<dbReference type="PANTHER" id="PTHR43685">
    <property type="entry name" value="GLYCOSYLTRANSFERASE"/>
    <property type="match status" value="1"/>
</dbReference>
<protein>
    <submittedName>
        <fullName evidence="2">Glycosyltransferase family 2 protein</fullName>
    </submittedName>
</protein>
<keyword evidence="2" id="KW-0808">Transferase</keyword>
<gene>
    <name evidence="2" type="ORF">FPZ42_12325</name>
</gene>
<dbReference type="GO" id="GO:0016740">
    <property type="term" value="F:transferase activity"/>
    <property type="evidence" value="ECO:0007669"/>
    <property type="project" value="UniProtKB-KW"/>
</dbReference>
<dbReference type="Proteomes" id="UP000318010">
    <property type="component" value="Unassembled WGS sequence"/>
</dbReference>
<dbReference type="SUPFAM" id="SSF53448">
    <property type="entry name" value="Nucleotide-diphospho-sugar transferases"/>
    <property type="match status" value="1"/>
</dbReference>
<dbReference type="PANTHER" id="PTHR43685:SF11">
    <property type="entry name" value="GLYCOSYLTRANSFERASE TAGX-RELATED"/>
    <property type="match status" value="1"/>
</dbReference>
<dbReference type="CDD" id="cd00761">
    <property type="entry name" value="Glyco_tranf_GTA_type"/>
    <property type="match status" value="1"/>
</dbReference>
<sequence>MVLQACMEIDSLNAPLVSIIIPVFNGEKYIGDTIRSVLSQSYQQIEVIVISDNSKDDTDKIVQDIAKGGPVRLIRNEKKEGAAASRNVGYKNAKGQFIKFLDGDDLLNDEAIAAQLKLGLKNPDSIISGKWGRFYDNNLSTFNLSIEKCWQTLEPTKWICTSWENGQSMTNPGIFLIPRQLVEKAGLWDESLSLIDDFEYFTRTILEAKSVVFCPDSILYYRSGNGNTLSSAKSEQAYRSAYKSLNKGIDRFLKTRTDLKAKQVCANLWKLFIYEIYPHQQDLAAQANVHLSSLPAPTVKFPTGGLSELLLPFLGWKIVKTLQRIRSTLLT</sequence>
<keyword evidence="3" id="KW-1185">Reference proteome</keyword>
<reference evidence="2 3" key="1">
    <citation type="submission" date="2019-07" db="EMBL/GenBank/DDBJ databases">
        <authorList>
            <person name="Kim J."/>
        </authorList>
    </citation>
    <scope>NUCLEOTIDE SEQUENCE [LARGE SCALE GENOMIC DNA]</scope>
    <source>
        <strain evidence="2 3">MJ1a</strain>
    </source>
</reference>
<accession>A0A563U196</accession>
<name>A0A563U196_9SPHI</name>
<dbReference type="AlphaFoldDB" id="A0A563U196"/>